<dbReference type="SUPFAM" id="SSF57850">
    <property type="entry name" value="RING/U-box"/>
    <property type="match status" value="1"/>
</dbReference>
<evidence type="ECO:0000256" key="5">
    <source>
        <dbReference type="ARBA" id="ARBA00022679"/>
    </source>
</evidence>
<feature type="domain" description="RING-type" evidence="16">
    <location>
        <begin position="85"/>
        <end position="127"/>
    </location>
</feature>
<evidence type="ECO:0000256" key="3">
    <source>
        <dbReference type="ARBA" id="ARBA00004906"/>
    </source>
</evidence>
<evidence type="ECO:0000256" key="1">
    <source>
        <dbReference type="ARBA" id="ARBA00000900"/>
    </source>
</evidence>
<evidence type="ECO:0000313" key="18">
    <source>
        <dbReference type="Proteomes" id="UP001396334"/>
    </source>
</evidence>
<dbReference type="EMBL" id="JBBPBN010000005">
    <property type="protein sequence ID" value="KAK9037167.1"/>
    <property type="molecule type" value="Genomic_DNA"/>
</dbReference>
<keyword evidence="11 15" id="KW-1133">Transmembrane helix</keyword>
<dbReference type="Proteomes" id="UP001396334">
    <property type="component" value="Unassembled WGS sequence"/>
</dbReference>
<dbReference type="Gene3D" id="3.30.40.10">
    <property type="entry name" value="Zinc/RING finger domain, C3HC4 (zinc finger)"/>
    <property type="match status" value="1"/>
</dbReference>
<evidence type="ECO:0000256" key="4">
    <source>
        <dbReference type="ARBA" id="ARBA00012483"/>
    </source>
</evidence>
<evidence type="ECO:0000256" key="12">
    <source>
        <dbReference type="ARBA" id="ARBA00023136"/>
    </source>
</evidence>
<evidence type="ECO:0000256" key="8">
    <source>
        <dbReference type="ARBA" id="ARBA00022771"/>
    </source>
</evidence>
<comment type="caution">
    <text evidence="17">The sequence shown here is derived from an EMBL/GenBank/DDBJ whole genome shotgun (WGS) entry which is preliminary data.</text>
</comment>
<evidence type="ECO:0000256" key="6">
    <source>
        <dbReference type="ARBA" id="ARBA00022692"/>
    </source>
</evidence>
<evidence type="ECO:0000256" key="14">
    <source>
        <dbReference type="PROSITE-ProRule" id="PRU00175"/>
    </source>
</evidence>
<keyword evidence="18" id="KW-1185">Reference proteome</keyword>
<dbReference type="PANTHER" id="PTHR46913">
    <property type="entry name" value="RING-H2 FINGER PROTEIN ATL16"/>
    <property type="match status" value="1"/>
</dbReference>
<dbReference type="Pfam" id="PF13639">
    <property type="entry name" value="zf-RING_2"/>
    <property type="match status" value="1"/>
</dbReference>
<evidence type="ECO:0000256" key="9">
    <source>
        <dbReference type="ARBA" id="ARBA00022786"/>
    </source>
</evidence>
<evidence type="ECO:0000256" key="11">
    <source>
        <dbReference type="ARBA" id="ARBA00022989"/>
    </source>
</evidence>
<dbReference type="InterPro" id="IPR001841">
    <property type="entry name" value="Znf_RING"/>
</dbReference>
<keyword evidence="5" id="KW-0808">Transferase</keyword>
<keyword evidence="8 14" id="KW-0863">Zinc-finger</keyword>
<evidence type="ECO:0000259" key="16">
    <source>
        <dbReference type="PROSITE" id="PS50089"/>
    </source>
</evidence>
<dbReference type="PROSITE" id="PS50089">
    <property type="entry name" value="ZF_RING_2"/>
    <property type="match status" value="1"/>
</dbReference>
<reference evidence="17 18" key="1">
    <citation type="journal article" date="2024" name="G3 (Bethesda)">
        <title>Genome assembly of Hibiscus sabdariffa L. provides insights into metabolisms of medicinal natural products.</title>
        <authorList>
            <person name="Kim T."/>
        </authorList>
    </citation>
    <scope>NUCLEOTIDE SEQUENCE [LARGE SCALE GENOMIC DNA]</scope>
    <source>
        <strain evidence="17">TK-2024</strain>
        <tissue evidence="17">Old leaves</tissue>
    </source>
</reference>
<sequence>MRTELELISEIGSRLACTSSCCGKSILVLTTLFILFFAVVRCVKLIIVLLDFDFDFNVFFNFPYKYYPTTTKAAAAGAAENVPYCSVCLHEAEEGERLRRLPRCNHCFHVDCIDAWFQYRSTCPLCRNEVSIRLHRPHNQLLSFLLNGFRKIHH</sequence>
<keyword evidence="9" id="KW-0833">Ubl conjugation pathway</keyword>
<keyword evidence="10" id="KW-0862">Zinc</keyword>
<evidence type="ECO:0000256" key="13">
    <source>
        <dbReference type="ARBA" id="ARBA00024209"/>
    </source>
</evidence>
<gene>
    <name evidence="17" type="ORF">V6N11_022088</name>
</gene>
<name>A0ABR2TI57_9ROSI</name>
<keyword evidence="6 15" id="KW-0812">Transmembrane</keyword>
<dbReference type="PANTHER" id="PTHR46913:SF1">
    <property type="entry name" value="RING-H2 FINGER PROTEIN ATL16"/>
    <property type="match status" value="1"/>
</dbReference>
<evidence type="ECO:0000256" key="7">
    <source>
        <dbReference type="ARBA" id="ARBA00022723"/>
    </source>
</evidence>
<proteinExistence type="inferred from homology"/>
<comment type="pathway">
    <text evidence="3">Protein modification; protein ubiquitination.</text>
</comment>
<feature type="transmembrane region" description="Helical" evidence="15">
    <location>
        <begin position="21"/>
        <end position="40"/>
    </location>
</feature>
<dbReference type="InterPro" id="IPR013083">
    <property type="entry name" value="Znf_RING/FYVE/PHD"/>
</dbReference>
<keyword evidence="12 15" id="KW-0472">Membrane</keyword>
<accession>A0ABR2TI57</accession>
<dbReference type="InterPro" id="IPR044600">
    <property type="entry name" value="ATL1/ATL16-like"/>
</dbReference>
<comment type="subcellular location">
    <subcellularLocation>
        <location evidence="2">Membrane</location>
        <topology evidence="2">Single-pass membrane protein</topology>
    </subcellularLocation>
</comment>
<evidence type="ECO:0000313" key="17">
    <source>
        <dbReference type="EMBL" id="KAK9037167.1"/>
    </source>
</evidence>
<keyword evidence="7" id="KW-0479">Metal-binding</keyword>
<comment type="catalytic activity">
    <reaction evidence="1">
        <text>S-ubiquitinyl-[E2 ubiquitin-conjugating enzyme]-L-cysteine + [acceptor protein]-L-lysine = [E2 ubiquitin-conjugating enzyme]-L-cysteine + N(6)-ubiquitinyl-[acceptor protein]-L-lysine.</text>
        <dbReference type="EC" id="2.3.2.27"/>
    </reaction>
</comment>
<organism evidence="17 18">
    <name type="scientific">Hibiscus sabdariffa</name>
    <name type="common">roselle</name>
    <dbReference type="NCBI Taxonomy" id="183260"/>
    <lineage>
        <taxon>Eukaryota</taxon>
        <taxon>Viridiplantae</taxon>
        <taxon>Streptophyta</taxon>
        <taxon>Embryophyta</taxon>
        <taxon>Tracheophyta</taxon>
        <taxon>Spermatophyta</taxon>
        <taxon>Magnoliopsida</taxon>
        <taxon>eudicotyledons</taxon>
        <taxon>Gunneridae</taxon>
        <taxon>Pentapetalae</taxon>
        <taxon>rosids</taxon>
        <taxon>malvids</taxon>
        <taxon>Malvales</taxon>
        <taxon>Malvaceae</taxon>
        <taxon>Malvoideae</taxon>
        <taxon>Hibiscus</taxon>
    </lineage>
</organism>
<protein>
    <recommendedName>
        <fullName evidence="4">RING-type E3 ubiquitin transferase</fullName>
        <ecNumber evidence="4">2.3.2.27</ecNumber>
    </recommendedName>
</protein>
<evidence type="ECO:0000256" key="15">
    <source>
        <dbReference type="SAM" id="Phobius"/>
    </source>
</evidence>
<dbReference type="SMART" id="SM00184">
    <property type="entry name" value="RING"/>
    <property type="match status" value="1"/>
</dbReference>
<evidence type="ECO:0000256" key="2">
    <source>
        <dbReference type="ARBA" id="ARBA00004167"/>
    </source>
</evidence>
<evidence type="ECO:0000256" key="10">
    <source>
        <dbReference type="ARBA" id="ARBA00022833"/>
    </source>
</evidence>
<comment type="similarity">
    <text evidence="13">Belongs to the RING-type zinc finger family. ATL subfamily.</text>
</comment>
<dbReference type="EC" id="2.3.2.27" evidence="4"/>